<reference evidence="1 2" key="1">
    <citation type="submission" date="2021-12" db="EMBL/GenBank/DDBJ databases">
        <title>Sinirhodobacter sp. WL0062 is a bacterium isolated from seawater.</title>
        <authorList>
            <person name="Wang L."/>
            <person name="He W."/>
            <person name="Zhang D.-F."/>
        </authorList>
    </citation>
    <scope>NUCLEOTIDE SEQUENCE [LARGE SCALE GENOMIC DNA]</scope>
    <source>
        <strain evidence="1 2">WL0062</strain>
    </source>
</reference>
<keyword evidence="2" id="KW-1185">Reference proteome</keyword>
<sequence length="207" mass="23855">MILTAVINAIEIKENQHLRNNLVPWEPRHNQPSETRQLRSDLGIGPARLRFESDLFDLFHERREPAEILEDLVDLIGRRYSLIAYIFYLFDDNRFLPIGTTTFDRAFDELGIELRTAGRCSWENYQKFVESVQLVRAGLKDWIGIKNVHLIDAHSYLWLLVRLPQKVEQMQQQGLQRPGDLKAAMITLAQGVINRVDNATGSQSSGL</sequence>
<dbReference type="Proteomes" id="UP001521181">
    <property type="component" value="Unassembled WGS sequence"/>
</dbReference>
<dbReference type="RefSeq" id="WP_233675437.1">
    <property type="nucleotide sequence ID" value="NZ_JAJUOS010000002.1"/>
</dbReference>
<comment type="caution">
    <text evidence="1">The sequence shown here is derived from an EMBL/GenBank/DDBJ whole genome shotgun (WGS) entry which is preliminary data.</text>
</comment>
<protein>
    <submittedName>
        <fullName evidence="1">Uncharacterized protein</fullName>
    </submittedName>
</protein>
<proteinExistence type="predicted"/>
<evidence type="ECO:0000313" key="1">
    <source>
        <dbReference type="EMBL" id="MCE5972416.1"/>
    </source>
</evidence>
<gene>
    <name evidence="1" type="ORF">LZA78_02785</name>
</gene>
<dbReference type="EMBL" id="JAJUOS010000002">
    <property type="protein sequence ID" value="MCE5972416.1"/>
    <property type="molecule type" value="Genomic_DNA"/>
</dbReference>
<name>A0ABS8YVE9_9RHOB</name>
<accession>A0ABS8YVE9</accession>
<evidence type="ECO:0000313" key="2">
    <source>
        <dbReference type="Proteomes" id="UP001521181"/>
    </source>
</evidence>
<organism evidence="1 2">
    <name type="scientific">Rhodobacter flavimaris</name>
    <dbReference type="NCBI Taxonomy" id="2907145"/>
    <lineage>
        <taxon>Bacteria</taxon>
        <taxon>Pseudomonadati</taxon>
        <taxon>Pseudomonadota</taxon>
        <taxon>Alphaproteobacteria</taxon>
        <taxon>Rhodobacterales</taxon>
        <taxon>Rhodobacter group</taxon>
        <taxon>Rhodobacter</taxon>
    </lineage>
</organism>